<dbReference type="Proteomes" id="UP001256400">
    <property type="component" value="Chromosome"/>
</dbReference>
<evidence type="ECO:0000313" key="1">
    <source>
        <dbReference type="EMBL" id="WND05721.1"/>
    </source>
</evidence>
<accession>A0AB38YX65</accession>
<dbReference type="AlphaFoldDB" id="A0AB38YX65"/>
<name>A0AB38YX65_9GAMM</name>
<dbReference type="EMBL" id="CP134206">
    <property type="protein sequence ID" value="WND05721.1"/>
    <property type="molecule type" value="Genomic_DNA"/>
</dbReference>
<dbReference type="Pfam" id="PF16142">
    <property type="entry name" value="DUF4850"/>
    <property type="match status" value="1"/>
</dbReference>
<dbReference type="InterPro" id="IPR032322">
    <property type="entry name" value="DUF4850"/>
</dbReference>
<evidence type="ECO:0000313" key="2">
    <source>
        <dbReference type="Proteomes" id="UP001256400"/>
    </source>
</evidence>
<reference evidence="1" key="1">
    <citation type="submission" date="2023-09" db="EMBL/GenBank/DDBJ databases">
        <title>Acinetobacter soli.</title>
        <authorList>
            <person name="Kim B."/>
            <person name="Kim D."/>
            <person name="Park D."/>
        </authorList>
    </citation>
    <scope>NUCLEOTIDE SEQUENCE</scope>
    <source>
        <strain evidence="1">2023.05</strain>
    </source>
</reference>
<dbReference type="RefSeq" id="WP_310864788.1">
    <property type="nucleotide sequence ID" value="NZ_CP134206.1"/>
</dbReference>
<organism evidence="1 2">
    <name type="scientific">Acinetobacter soli</name>
    <dbReference type="NCBI Taxonomy" id="487316"/>
    <lineage>
        <taxon>Bacteria</taxon>
        <taxon>Pseudomonadati</taxon>
        <taxon>Pseudomonadota</taxon>
        <taxon>Gammaproteobacteria</taxon>
        <taxon>Moraxellales</taxon>
        <taxon>Moraxellaceae</taxon>
        <taxon>Acinetobacter</taxon>
    </lineage>
</organism>
<proteinExistence type="predicted"/>
<protein>
    <submittedName>
        <fullName evidence="1">DUF4850 domain-containing protein</fullName>
    </submittedName>
</protein>
<sequence length="251" mass="27944">MIKLIIKTILSLGSILWLPLTHAEVSTFKPSFPQFSNTAKQRQAMNQIYALGEVSFSNDVRVPFYGVTAPNPFNDGLLKGFKSCTAKSCHFDFKLDANLAKQLKLVGLPEIGAVLVPKDWQDIEANAGANGTGSALLMSKNQKQAIELYDSSVCVGCGMPYASLYFPNLLKESIENEFGGYKDSQKLLNVVHPSKHSAFFSYQIPKLNNKTHGVAKYRDDGDFNFREIKVTLDKSQQHLVGPILNFYQFTH</sequence>
<gene>
    <name evidence="1" type="ORF">RHP80_00665</name>
</gene>